<dbReference type="AlphaFoldDB" id="A0A9Q1BMU8"/>
<accession>A0A9Q1BMU8</accession>
<proteinExistence type="predicted"/>
<protein>
    <submittedName>
        <fullName evidence="1">Uncharacterized protein</fullName>
    </submittedName>
</protein>
<name>A0A9Q1BMU8_HOLLE</name>
<evidence type="ECO:0000313" key="2">
    <source>
        <dbReference type="Proteomes" id="UP001152320"/>
    </source>
</evidence>
<organism evidence="1 2">
    <name type="scientific">Holothuria leucospilota</name>
    <name type="common">Black long sea cucumber</name>
    <name type="synonym">Mertensiothuria leucospilota</name>
    <dbReference type="NCBI Taxonomy" id="206669"/>
    <lineage>
        <taxon>Eukaryota</taxon>
        <taxon>Metazoa</taxon>
        <taxon>Echinodermata</taxon>
        <taxon>Eleutherozoa</taxon>
        <taxon>Echinozoa</taxon>
        <taxon>Holothuroidea</taxon>
        <taxon>Aspidochirotacea</taxon>
        <taxon>Aspidochirotida</taxon>
        <taxon>Holothuriidae</taxon>
        <taxon>Holothuria</taxon>
    </lineage>
</organism>
<sequence length="128" mass="15104">MKINRLTLAVCIVRHHFYVRHINSLLRFQEVDAAKSDSVFSGRCLNIFVLHTICIFYLQRTYERPNCFHLDFLKEKVIHEIGSYSYRIPGKWGHVQIQIGMPAKSWMQRRIASAKIMLQLEVFILVPN</sequence>
<dbReference type="Proteomes" id="UP001152320">
    <property type="component" value="Chromosome 14"/>
</dbReference>
<dbReference type="EMBL" id="JAIZAY010000014">
    <property type="protein sequence ID" value="KAJ8029658.1"/>
    <property type="molecule type" value="Genomic_DNA"/>
</dbReference>
<reference evidence="1" key="1">
    <citation type="submission" date="2021-10" db="EMBL/GenBank/DDBJ databases">
        <title>Tropical sea cucumber genome reveals ecological adaptation and Cuvierian tubules defense mechanism.</title>
        <authorList>
            <person name="Chen T."/>
        </authorList>
    </citation>
    <scope>NUCLEOTIDE SEQUENCE</scope>
    <source>
        <strain evidence="1">Nanhai2018</strain>
        <tissue evidence="1">Muscle</tissue>
    </source>
</reference>
<gene>
    <name evidence="1" type="ORF">HOLleu_29105</name>
</gene>
<evidence type="ECO:0000313" key="1">
    <source>
        <dbReference type="EMBL" id="KAJ8029658.1"/>
    </source>
</evidence>
<keyword evidence="2" id="KW-1185">Reference proteome</keyword>
<comment type="caution">
    <text evidence="1">The sequence shown here is derived from an EMBL/GenBank/DDBJ whole genome shotgun (WGS) entry which is preliminary data.</text>
</comment>